<evidence type="ECO:0000313" key="6">
    <source>
        <dbReference type="Proteomes" id="UP001067235"/>
    </source>
</evidence>
<dbReference type="PANTHER" id="PTHR42877:SF4">
    <property type="entry name" value="FAD_NAD(P)-BINDING DOMAIN-CONTAINING PROTEIN-RELATED"/>
    <property type="match status" value="1"/>
</dbReference>
<evidence type="ECO:0000256" key="4">
    <source>
        <dbReference type="ARBA" id="ARBA00023002"/>
    </source>
</evidence>
<keyword evidence="2" id="KW-0285">Flavoprotein</keyword>
<accession>A0ABT4MSX3</accession>
<proteinExistence type="inferred from homology"/>
<dbReference type="Pfam" id="PF00743">
    <property type="entry name" value="FMO-like"/>
    <property type="match status" value="1"/>
</dbReference>
<dbReference type="SUPFAM" id="SSF51905">
    <property type="entry name" value="FAD/NAD(P)-binding domain"/>
    <property type="match status" value="2"/>
</dbReference>
<comment type="caution">
    <text evidence="5">The sequence shown here is derived from an EMBL/GenBank/DDBJ whole genome shotgun (WGS) entry which is preliminary data.</text>
</comment>
<keyword evidence="6" id="KW-1185">Reference proteome</keyword>
<evidence type="ECO:0000256" key="3">
    <source>
        <dbReference type="ARBA" id="ARBA00022827"/>
    </source>
</evidence>
<dbReference type="Gene3D" id="3.50.50.60">
    <property type="entry name" value="FAD/NAD(P)-binding domain"/>
    <property type="match status" value="2"/>
</dbReference>
<keyword evidence="3" id="KW-0274">FAD</keyword>
<dbReference type="Proteomes" id="UP001067235">
    <property type="component" value="Unassembled WGS sequence"/>
</dbReference>
<sequence length="496" mass="54617">MASTATTPDHTVAIVGAGFGGLAAGIKLQERGIDDYVIFDRNDDVGGTWLANRYPGVEVDIPSVTYSYKFALNPEWSQIFAPGSELLQYARDIAERYGIRKHIRFGFAVVSATFDDATNLWTITTEGGDTVTARFLISCHGALSTPATPNLPGLENFSGKVLRSASWDHDYDLTGKKVAIIGTGATGIQIIPTIAPDVEQLTVIQRTAIWVLPKPNAVVPGFLRSVYRRIPKLQLLPRFLIDSTFEIAETLGVVYNKQLPAITRGMEKLCLRHLRASVKDAETREKLTPHYGYACKRPSFSNDYFPTFNRDNVDLETSPIAQITDAGIEFADGRELELDALILATGFKIFDLPYEIRGVGGQDLGQTWDSERMHAYEGITVPNFPNLFLAPGPYGVIGFSWFDTIELCVTHAVQVVAKAVAAGSNRVSATDEQTDEFVEKMRKRVRSTVFASPRCAGSNTYYINAQGDSPYLRPSSRVESIISLRKALKSGYEYSA</sequence>
<organism evidence="5 6">
    <name type="scientific">Gordonia rubripertincta</name>
    <name type="common">Rhodococcus corallinus</name>
    <dbReference type="NCBI Taxonomy" id="36822"/>
    <lineage>
        <taxon>Bacteria</taxon>
        <taxon>Bacillati</taxon>
        <taxon>Actinomycetota</taxon>
        <taxon>Actinomycetes</taxon>
        <taxon>Mycobacteriales</taxon>
        <taxon>Gordoniaceae</taxon>
        <taxon>Gordonia</taxon>
    </lineage>
</organism>
<dbReference type="InterPro" id="IPR020946">
    <property type="entry name" value="Flavin_mOase-like"/>
</dbReference>
<reference evidence="5" key="1">
    <citation type="submission" date="2022-12" db="EMBL/GenBank/DDBJ databases">
        <authorList>
            <person name="Krivoruchko A.V."/>
            <person name="Elkin A."/>
        </authorList>
    </citation>
    <scope>NUCLEOTIDE SEQUENCE</scope>
    <source>
        <strain evidence="5">IEGM 1388</strain>
    </source>
</reference>
<name>A0ABT4MSX3_GORRU</name>
<protein>
    <submittedName>
        <fullName evidence="5">NAD(P)/FAD-dependent oxidoreductase</fullName>
    </submittedName>
</protein>
<dbReference type="PRINTS" id="PR00411">
    <property type="entry name" value="PNDRDTASEI"/>
</dbReference>
<evidence type="ECO:0000256" key="1">
    <source>
        <dbReference type="ARBA" id="ARBA00010139"/>
    </source>
</evidence>
<dbReference type="InterPro" id="IPR051209">
    <property type="entry name" value="FAD-bind_Monooxygenase_sf"/>
</dbReference>
<comment type="similarity">
    <text evidence="1">Belongs to the FAD-binding monooxygenase family.</text>
</comment>
<dbReference type="EMBL" id="JAPWIE010000002">
    <property type="protein sequence ID" value="MCZ4550116.1"/>
    <property type="molecule type" value="Genomic_DNA"/>
</dbReference>
<keyword evidence="4" id="KW-0560">Oxidoreductase</keyword>
<dbReference type="RefSeq" id="WP_084834961.1">
    <property type="nucleotide sequence ID" value="NZ_JAPWIE010000002.1"/>
</dbReference>
<dbReference type="InterPro" id="IPR036188">
    <property type="entry name" value="FAD/NAD-bd_sf"/>
</dbReference>
<gene>
    <name evidence="5" type="ORF">O4213_08985</name>
</gene>
<evidence type="ECO:0000313" key="5">
    <source>
        <dbReference type="EMBL" id="MCZ4550116.1"/>
    </source>
</evidence>
<dbReference type="PANTHER" id="PTHR42877">
    <property type="entry name" value="L-ORNITHINE N(5)-MONOOXYGENASE-RELATED"/>
    <property type="match status" value="1"/>
</dbReference>
<evidence type="ECO:0000256" key="2">
    <source>
        <dbReference type="ARBA" id="ARBA00022630"/>
    </source>
</evidence>